<dbReference type="PROSITE" id="PS50042">
    <property type="entry name" value="CNMP_BINDING_3"/>
    <property type="match status" value="1"/>
</dbReference>
<organism evidence="7 8">
    <name type="scientific">Savagea serpentis</name>
    <dbReference type="NCBI Taxonomy" id="2785297"/>
    <lineage>
        <taxon>Bacteria</taxon>
        <taxon>Bacillati</taxon>
        <taxon>Bacillota</taxon>
        <taxon>Bacilli</taxon>
        <taxon>Bacillales</taxon>
        <taxon>Caryophanaceae</taxon>
        <taxon>Savagea</taxon>
    </lineage>
</organism>
<dbReference type="InterPro" id="IPR000595">
    <property type="entry name" value="cNMP-bd_dom"/>
</dbReference>
<evidence type="ECO:0000313" key="8">
    <source>
        <dbReference type="Proteomes" id="UP000622653"/>
    </source>
</evidence>
<dbReference type="AlphaFoldDB" id="A0A8J7GKN3"/>
<evidence type="ECO:0000256" key="3">
    <source>
        <dbReference type="ARBA" id="ARBA00023159"/>
    </source>
</evidence>
<dbReference type="GO" id="GO:0005829">
    <property type="term" value="C:cytosol"/>
    <property type="evidence" value="ECO:0007669"/>
    <property type="project" value="TreeGrafter"/>
</dbReference>
<name>A0A8J7GKN3_9BACL</name>
<evidence type="ECO:0000256" key="4">
    <source>
        <dbReference type="ARBA" id="ARBA00023163"/>
    </source>
</evidence>
<dbReference type="Gene3D" id="1.10.10.10">
    <property type="entry name" value="Winged helix-like DNA-binding domain superfamily/Winged helix DNA-binding domain"/>
    <property type="match status" value="1"/>
</dbReference>
<dbReference type="Pfam" id="PF13545">
    <property type="entry name" value="HTH_Crp_2"/>
    <property type="match status" value="1"/>
</dbReference>
<protein>
    <submittedName>
        <fullName evidence="7">Crp/Fnr family transcriptional regulator</fullName>
    </submittedName>
</protein>
<dbReference type="Gene3D" id="2.60.120.10">
    <property type="entry name" value="Jelly Rolls"/>
    <property type="match status" value="1"/>
</dbReference>
<dbReference type="PROSITE" id="PS51063">
    <property type="entry name" value="HTH_CRP_2"/>
    <property type="match status" value="1"/>
</dbReference>
<gene>
    <name evidence="7" type="ORF">IRY55_04580</name>
</gene>
<evidence type="ECO:0000256" key="1">
    <source>
        <dbReference type="ARBA" id="ARBA00023015"/>
    </source>
</evidence>
<keyword evidence="4" id="KW-0804">Transcription</keyword>
<dbReference type="InterPro" id="IPR018490">
    <property type="entry name" value="cNMP-bd_dom_sf"/>
</dbReference>
<dbReference type="PRINTS" id="PR00034">
    <property type="entry name" value="HTHCRP"/>
</dbReference>
<accession>A0A8J7GKN3</accession>
<reference evidence="7" key="1">
    <citation type="submission" date="2020-11" db="EMBL/GenBank/DDBJ databases">
        <title>Multidrug resistant novel bacterium Savagea serpentis sp. nov., isolated from the scats of a vine snake (Ahaetulla nasuta).</title>
        <authorList>
            <person name="Venkata Ramana V."/>
            <person name="Vikas Patil S."/>
            <person name="Yogita Lugani V."/>
        </authorList>
    </citation>
    <scope>NUCLEOTIDE SEQUENCE</scope>
    <source>
        <strain evidence="7">SN6</strain>
    </source>
</reference>
<evidence type="ECO:0000259" key="5">
    <source>
        <dbReference type="PROSITE" id="PS50042"/>
    </source>
</evidence>
<dbReference type="SMART" id="SM00100">
    <property type="entry name" value="cNMP"/>
    <property type="match status" value="1"/>
</dbReference>
<proteinExistence type="predicted"/>
<dbReference type="InterPro" id="IPR014710">
    <property type="entry name" value="RmlC-like_jellyroll"/>
</dbReference>
<dbReference type="InterPro" id="IPR050397">
    <property type="entry name" value="Env_Response_Regulators"/>
</dbReference>
<dbReference type="CDD" id="cd00038">
    <property type="entry name" value="CAP_ED"/>
    <property type="match status" value="1"/>
</dbReference>
<dbReference type="InterPro" id="IPR036390">
    <property type="entry name" value="WH_DNA-bd_sf"/>
</dbReference>
<dbReference type="GO" id="GO:0003700">
    <property type="term" value="F:DNA-binding transcription factor activity"/>
    <property type="evidence" value="ECO:0007669"/>
    <property type="project" value="TreeGrafter"/>
</dbReference>
<evidence type="ECO:0000259" key="6">
    <source>
        <dbReference type="PROSITE" id="PS51063"/>
    </source>
</evidence>
<sequence length="190" mass="22556">MAYCFCRYPLFQQMDERVASRFHEAIRTTTYRTGESVLQMDDVVTSFYVVKEGRLKMVRYSTGGKEHFVRLLQQGDVFGQEWFESKRMRTTVIALQQTTCCVIDAPVVESCLQADVTFAMNWMRRFASEQMRTEERLWERDILSVKERIVRYLQEEQTTLTQTEIANYVGATRETVNRILRQLEQECEKR</sequence>
<comment type="caution">
    <text evidence="7">The sequence shown here is derived from an EMBL/GenBank/DDBJ whole genome shotgun (WGS) entry which is preliminary data.</text>
</comment>
<dbReference type="EMBL" id="JADKPV010000001">
    <property type="protein sequence ID" value="MBF4500633.1"/>
    <property type="molecule type" value="Genomic_DNA"/>
</dbReference>
<keyword evidence="2" id="KW-0238">DNA-binding</keyword>
<evidence type="ECO:0000256" key="2">
    <source>
        <dbReference type="ARBA" id="ARBA00023125"/>
    </source>
</evidence>
<dbReference type="InterPro" id="IPR012318">
    <property type="entry name" value="HTH_CRP"/>
</dbReference>
<keyword evidence="1" id="KW-0805">Transcription regulation</keyword>
<dbReference type="RefSeq" id="WP_194562062.1">
    <property type="nucleotide sequence ID" value="NZ_JADKPV010000001.1"/>
</dbReference>
<keyword evidence="8" id="KW-1185">Reference proteome</keyword>
<feature type="domain" description="Cyclic nucleotide-binding" evidence="5">
    <location>
        <begin position="10"/>
        <end position="93"/>
    </location>
</feature>
<dbReference type="Proteomes" id="UP000622653">
    <property type="component" value="Unassembled WGS sequence"/>
</dbReference>
<dbReference type="GO" id="GO:0003677">
    <property type="term" value="F:DNA binding"/>
    <property type="evidence" value="ECO:0007669"/>
    <property type="project" value="UniProtKB-KW"/>
</dbReference>
<evidence type="ECO:0000313" key="7">
    <source>
        <dbReference type="EMBL" id="MBF4500633.1"/>
    </source>
</evidence>
<dbReference type="SUPFAM" id="SSF51206">
    <property type="entry name" value="cAMP-binding domain-like"/>
    <property type="match status" value="1"/>
</dbReference>
<dbReference type="Pfam" id="PF00027">
    <property type="entry name" value="cNMP_binding"/>
    <property type="match status" value="1"/>
</dbReference>
<dbReference type="InterPro" id="IPR036388">
    <property type="entry name" value="WH-like_DNA-bd_sf"/>
</dbReference>
<dbReference type="PANTHER" id="PTHR24567">
    <property type="entry name" value="CRP FAMILY TRANSCRIPTIONAL REGULATORY PROTEIN"/>
    <property type="match status" value="1"/>
</dbReference>
<feature type="domain" description="HTH crp-type" evidence="6">
    <location>
        <begin position="143"/>
        <end position="190"/>
    </location>
</feature>
<keyword evidence="3" id="KW-0010">Activator</keyword>
<dbReference type="PANTHER" id="PTHR24567:SF26">
    <property type="entry name" value="REGULATORY PROTEIN YEIL"/>
    <property type="match status" value="1"/>
</dbReference>
<dbReference type="SUPFAM" id="SSF46785">
    <property type="entry name" value="Winged helix' DNA-binding domain"/>
    <property type="match status" value="1"/>
</dbReference>